<evidence type="ECO:0000313" key="3">
    <source>
        <dbReference type="WBParaSite" id="PSU_v2.g18757.t1"/>
    </source>
</evidence>
<name>A0A914YN50_9BILA</name>
<sequence>MAAQLGPVLHLAGGLHRFQRLGDWWPVASRTAQVPGYPGRSLPGLAGHHPVPDHLAGPQAGLQQRRRNHDCLRWLQEKSGHWRTYGPSAVYWRRHWPGPAADHDLPPDSVDGLCIHCE</sequence>
<proteinExistence type="predicted"/>
<evidence type="ECO:0000256" key="1">
    <source>
        <dbReference type="SAM" id="MobiDB-lite"/>
    </source>
</evidence>
<protein>
    <submittedName>
        <fullName evidence="3">Uncharacterized protein</fullName>
    </submittedName>
</protein>
<dbReference type="AlphaFoldDB" id="A0A914YN50"/>
<dbReference type="WBParaSite" id="PSU_v2.g18757.t1">
    <property type="protein sequence ID" value="PSU_v2.g18757.t1"/>
    <property type="gene ID" value="PSU_v2.g18757"/>
</dbReference>
<keyword evidence="2" id="KW-1185">Reference proteome</keyword>
<evidence type="ECO:0000313" key="2">
    <source>
        <dbReference type="Proteomes" id="UP000887577"/>
    </source>
</evidence>
<dbReference type="Proteomes" id="UP000887577">
    <property type="component" value="Unplaced"/>
</dbReference>
<reference evidence="3" key="1">
    <citation type="submission" date="2022-11" db="UniProtKB">
        <authorList>
            <consortium name="WormBaseParasite"/>
        </authorList>
    </citation>
    <scope>IDENTIFICATION</scope>
</reference>
<organism evidence="2 3">
    <name type="scientific">Panagrolaimus superbus</name>
    <dbReference type="NCBI Taxonomy" id="310955"/>
    <lineage>
        <taxon>Eukaryota</taxon>
        <taxon>Metazoa</taxon>
        <taxon>Ecdysozoa</taxon>
        <taxon>Nematoda</taxon>
        <taxon>Chromadorea</taxon>
        <taxon>Rhabditida</taxon>
        <taxon>Tylenchina</taxon>
        <taxon>Panagrolaimomorpha</taxon>
        <taxon>Panagrolaimoidea</taxon>
        <taxon>Panagrolaimidae</taxon>
        <taxon>Panagrolaimus</taxon>
    </lineage>
</organism>
<feature type="region of interest" description="Disordered" evidence="1">
    <location>
        <begin position="39"/>
        <end position="62"/>
    </location>
</feature>
<accession>A0A914YN50</accession>